<dbReference type="AlphaFoldDB" id="A0A1F5NVI8"/>
<reference evidence="1 2" key="1">
    <citation type="journal article" date="2016" name="Nat. Commun.">
        <title>Thousands of microbial genomes shed light on interconnected biogeochemical processes in an aquifer system.</title>
        <authorList>
            <person name="Anantharaman K."/>
            <person name="Brown C.T."/>
            <person name="Hug L.A."/>
            <person name="Sharon I."/>
            <person name="Castelle C.J."/>
            <person name="Probst A.J."/>
            <person name="Thomas B.C."/>
            <person name="Singh A."/>
            <person name="Wilkins M.J."/>
            <person name="Karaoz U."/>
            <person name="Brodie E.L."/>
            <person name="Williams K.H."/>
            <person name="Hubbard S.S."/>
            <person name="Banfield J.F."/>
        </authorList>
    </citation>
    <scope>NUCLEOTIDE SEQUENCE [LARGE SCALE GENOMIC DNA]</scope>
</reference>
<evidence type="ECO:0000313" key="1">
    <source>
        <dbReference type="EMBL" id="OGE81370.1"/>
    </source>
</evidence>
<sequence>MNDLESEKNFERQEIAVEKPEAGFEDAIQGAELLEEPKGGSFISALQVFVAWVNNLLSGK</sequence>
<dbReference type="Proteomes" id="UP000178892">
    <property type="component" value="Unassembled WGS sequence"/>
</dbReference>
<name>A0A1F5NVI8_9BACT</name>
<protein>
    <submittedName>
        <fullName evidence="1">Uncharacterized protein</fullName>
    </submittedName>
</protein>
<dbReference type="STRING" id="1817825.A2720_02405"/>
<proteinExistence type="predicted"/>
<evidence type="ECO:0000313" key="2">
    <source>
        <dbReference type="Proteomes" id="UP000178892"/>
    </source>
</evidence>
<comment type="caution">
    <text evidence="1">The sequence shown here is derived from an EMBL/GenBank/DDBJ whole genome shotgun (WGS) entry which is preliminary data.</text>
</comment>
<accession>A0A1F5NVI8</accession>
<dbReference type="EMBL" id="MFEL01000008">
    <property type="protein sequence ID" value="OGE81370.1"/>
    <property type="molecule type" value="Genomic_DNA"/>
</dbReference>
<organism evidence="1 2">
    <name type="scientific">Candidatus Doudnabacteria bacterium RIFCSPHIGHO2_01_FULL_46_24</name>
    <dbReference type="NCBI Taxonomy" id="1817825"/>
    <lineage>
        <taxon>Bacteria</taxon>
        <taxon>Candidatus Doudnaibacteriota</taxon>
    </lineage>
</organism>
<gene>
    <name evidence="1" type="ORF">A2720_02405</name>
</gene>